<proteinExistence type="predicted"/>
<dbReference type="RefSeq" id="XP_025377147.1">
    <property type="nucleotide sequence ID" value="XM_025521506.1"/>
</dbReference>
<dbReference type="Proteomes" id="UP000245768">
    <property type="component" value="Unassembled WGS sequence"/>
</dbReference>
<feature type="compositionally biased region" description="Polar residues" evidence="1">
    <location>
        <begin position="117"/>
        <end position="126"/>
    </location>
</feature>
<name>A0A316YL52_9BASI</name>
<gene>
    <name evidence="2" type="ORF">FA10DRAFT_266479</name>
</gene>
<sequence length="344" mass="38137">MEEERAISLLSLPPELHALIVSHLDLGTEYLYRTQVCQHLRTLFRRRVAGCFKPLCNGHRLSLVEWREAARLVRTVLERQARLQQRPSSTSRSPSPSPPDTLAPSPAAAVQSKHQKTSSIWSTRLQPTPAPAPAPPRASIVVGPRGARRVLRVPATVDDADSVSASDVNFLRRCLTLLGYESENDGDDDDDGEDGRPLRVLCLVARTGFGTEALTNLLRTRPYLSSISTVIQTTGGRYDEEEWDSFHPSTALASRERSPEEKPPTEASNVVTQAIVVPRQSAQKGYGLRSGFRCRCFRPSCSSSSPIFHVIFHDWYSTEEALSTEEMLAHSDITCNACKSNILF</sequence>
<reference evidence="2" key="1">
    <citation type="journal article" date="2018" name="Mol. Biol. Evol.">
        <title>Broad Genomic Sampling Reveals a Smut Pathogenic Ancestry of the Fungal Clade Ustilaginomycotina.</title>
        <authorList>
            <person name="Kijpornyongpan T."/>
            <person name="Mondo S.J."/>
            <person name="Barry K."/>
            <person name="Sandor L."/>
            <person name="Lee J."/>
            <person name="Lipzen A."/>
            <person name="Pangilinan J."/>
            <person name="LaButti K."/>
            <person name="Hainaut M."/>
            <person name="Henrissat B."/>
            <person name="Grigoriev I.V."/>
            <person name="Spatafora J.W."/>
            <person name="Aime M.C."/>
        </authorList>
    </citation>
    <scope>NUCLEOTIDE SEQUENCE [LARGE SCALE GENOMIC DNA]</scope>
    <source>
        <strain evidence="2">MCA 4198</strain>
    </source>
</reference>
<accession>A0A316YL52</accession>
<organism evidence="2 3">
    <name type="scientific">Acaromyces ingoldii</name>
    <dbReference type="NCBI Taxonomy" id="215250"/>
    <lineage>
        <taxon>Eukaryota</taxon>
        <taxon>Fungi</taxon>
        <taxon>Dikarya</taxon>
        <taxon>Basidiomycota</taxon>
        <taxon>Ustilaginomycotina</taxon>
        <taxon>Exobasidiomycetes</taxon>
        <taxon>Exobasidiales</taxon>
        <taxon>Cryptobasidiaceae</taxon>
        <taxon>Acaromyces</taxon>
    </lineage>
</organism>
<evidence type="ECO:0000313" key="3">
    <source>
        <dbReference type="Proteomes" id="UP000245768"/>
    </source>
</evidence>
<feature type="region of interest" description="Disordered" evidence="1">
    <location>
        <begin position="80"/>
        <end position="140"/>
    </location>
</feature>
<evidence type="ECO:0008006" key="4">
    <source>
        <dbReference type="Google" id="ProtNLM"/>
    </source>
</evidence>
<dbReference type="GeneID" id="37043422"/>
<evidence type="ECO:0000313" key="2">
    <source>
        <dbReference type="EMBL" id="PWN89949.1"/>
    </source>
</evidence>
<protein>
    <recommendedName>
        <fullName evidence="4">F-box domain-containing protein</fullName>
    </recommendedName>
</protein>
<keyword evidence="3" id="KW-1185">Reference proteome</keyword>
<dbReference type="AlphaFoldDB" id="A0A316YL52"/>
<evidence type="ECO:0000256" key="1">
    <source>
        <dbReference type="SAM" id="MobiDB-lite"/>
    </source>
</evidence>
<dbReference type="EMBL" id="KZ819636">
    <property type="protein sequence ID" value="PWN89949.1"/>
    <property type="molecule type" value="Genomic_DNA"/>
</dbReference>
<dbReference type="InParanoid" id="A0A316YL52"/>